<gene>
    <name evidence="2" type="ORF">DSM107010_09410</name>
</gene>
<dbReference type="Pfam" id="PF05685">
    <property type="entry name" value="Uma2"/>
    <property type="match status" value="1"/>
</dbReference>
<accession>A0AB37UQG9</accession>
<dbReference type="SUPFAM" id="SSF52980">
    <property type="entry name" value="Restriction endonuclease-like"/>
    <property type="match status" value="1"/>
</dbReference>
<evidence type="ECO:0000259" key="1">
    <source>
        <dbReference type="Pfam" id="PF05685"/>
    </source>
</evidence>
<keyword evidence="3" id="KW-1185">Reference proteome</keyword>
<protein>
    <recommendedName>
        <fullName evidence="1">Putative restriction endonuclease domain-containing protein</fullName>
    </recommendedName>
</protein>
<dbReference type="EMBL" id="RSCK01000005">
    <property type="protein sequence ID" value="RUT13666.1"/>
    <property type="molecule type" value="Genomic_DNA"/>
</dbReference>
<dbReference type="InterPro" id="IPR012296">
    <property type="entry name" value="Nuclease_put_TT1808"/>
</dbReference>
<sequence>MRSHLILKVEDKVMITTELRLWTVDEYHRMIEAEILTTEDRVELVEGQIIQLNSDRTLKSRIYAQARIAEYWIIDVNVRQVYVLREPGEETYQQEIILDGNAKLSPLAFPEIEVEVSQMFL</sequence>
<dbReference type="InterPro" id="IPR011335">
    <property type="entry name" value="Restrct_endonuc-II-like"/>
</dbReference>
<feature type="domain" description="Putative restriction endonuclease" evidence="1">
    <location>
        <begin position="54"/>
        <end position="116"/>
    </location>
</feature>
<evidence type="ECO:0000313" key="2">
    <source>
        <dbReference type="EMBL" id="RUT13666.1"/>
    </source>
</evidence>
<proteinExistence type="predicted"/>
<dbReference type="Gene3D" id="3.90.1570.10">
    <property type="entry name" value="tt1808, chain A"/>
    <property type="match status" value="1"/>
</dbReference>
<dbReference type="CDD" id="cd06260">
    <property type="entry name" value="DUF820-like"/>
    <property type="match status" value="1"/>
</dbReference>
<dbReference type="Proteomes" id="UP000282574">
    <property type="component" value="Unassembled WGS sequence"/>
</dbReference>
<dbReference type="AlphaFoldDB" id="A0AB37UQG9"/>
<dbReference type="InterPro" id="IPR008538">
    <property type="entry name" value="Uma2"/>
</dbReference>
<dbReference type="PANTHER" id="PTHR35400:SF1">
    <property type="entry name" value="SLR1083 PROTEIN"/>
    <property type="match status" value="1"/>
</dbReference>
<reference evidence="2 3" key="1">
    <citation type="journal article" date="2019" name="Genome Biol. Evol.">
        <title>Day and night: Metabolic profiles and evolutionary relationships of six axenic non-marine cyanobacteria.</title>
        <authorList>
            <person name="Will S.E."/>
            <person name="Henke P."/>
            <person name="Boedeker C."/>
            <person name="Huang S."/>
            <person name="Brinkmann H."/>
            <person name="Rohde M."/>
            <person name="Jarek M."/>
            <person name="Friedl T."/>
            <person name="Seufert S."/>
            <person name="Schumacher M."/>
            <person name="Overmann J."/>
            <person name="Neumann-Schaal M."/>
            <person name="Petersen J."/>
        </authorList>
    </citation>
    <scope>NUCLEOTIDE SEQUENCE [LARGE SCALE GENOMIC DNA]</scope>
    <source>
        <strain evidence="2 3">SAG 39.79</strain>
    </source>
</reference>
<evidence type="ECO:0000313" key="3">
    <source>
        <dbReference type="Proteomes" id="UP000282574"/>
    </source>
</evidence>
<organism evidence="2 3">
    <name type="scientific">Chroococcidiopsis cubana SAG 39.79</name>
    <dbReference type="NCBI Taxonomy" id="388085"/>
    <lineage>
        <taxon>Bacteria</taxon>
        <taxon>Bacillati</taxon>
        <taxon>Cyanobacteriota</taxon>
        <taxon>Cyanophyceae</taxon>
        <taxon>Chroococcidiopsidales</taxon>
        <taxon>Chroococcidiopsidaceae</taxon>
        <taxon>Chroococcidiopsis</taxon>
    </lineage>
</organism>
<name>A0AB37UQG9_9CYAN</name>
<dbReference type="PANTHER" id="PTHR35400">
    <property type="entry name" value="SLR1083 PROTEIN"/>
    <property type="match status" value="1"/>
</dbReference>
<comment type="caution">
    <text evidence="2">The sequence shown here is derived from an EMBL/GenBank/DDBJ whole genome shotgun (WGS) entry which is preliminary data.</text>
</comment>